<organism evidence="5 6">
    <name type="scientific">Legionella quinlivanii</name>
    <dbReference type="NCBI Taxonomy" id="45073"/>
    <lineage>
        <taxon>Bacteria</taxon>
        <taxon>Pseudomonadati</taxon>
        <taxon>Pseudomonadota</taxon>
        <taxon>Gammaproteobacteria</taxon>
        <taxon>Legionellales</taxon>
        <taxon>Legionellaceae</taxon>
        <taxon>Legionella</taxon>
    </lineage>
</organism>
<dbReference type="InterPro" id="IPR008971">
    <property type="entry name" value="HSP40/DnaJ_pept-bd"/>
</dbReference>
<gene>
    <name evidence="5" type="ORF">B1207_03850</name>
</gene>
<dbReference type="InterPro" id="IPR001623">
    <property type="entry name" value="DnaJ_domain"/>
</dbReference>
<dbReference type="RefSeq" id="WP_112218687.1">
    <property type="nucleotide sequence ID" value="NZ_MVJN01000003.1"/>
</dbReference>
<dbReference type="SUPFAM" id="SSF46565">
    <property type="entry name" value="Chaperone J-domain"/>
    <property type="match status" value="1"/>
</dbReference>
<proteinExistence type="predicted"/>
<dbReference type="Gene3D" id="2.60.260.20">
    <property type="entry name" value="Urease metallochaperone UreE, N-terminal domain"/>
    <property type="match status" value="2"/>
</dbReference>
<dbReference type="GO" id="GO:0051082">
    <property type="term" value="F:unfolded protein binding"/>
    <property type="evidence" value="ECO:0007669"/>
    <property type="project" value="InterPro"/>
</dbReference>
<dbReference type="PROSITE" id="PS00636">
    <property type="entry name" value="DNAJ_1"/>
    <property type="match status" value="1"/>
</dbReference>
<evidence type="ECO:0000256" key="2">
    <source>
        <dbReference type="ARBA" id="ARBA00023125"/>
    </source>
</evidence>
<dbReference type="CDD" id="cd06257">
    <property type="entry name" value="DnaJ"/>
    <property type="match status" value="1"/>
</dbReference>
<dbReference type="InterPro" id="IPR018253">
    <property type="entry name" value="DnaJ_domain_CS"/>
</dbReference>
<dbReference type="GO" id="GO:0003677">
    <property type="term" value="F:DNA binding"/>
    <property type="evidence" value="ECO:0007669"/>
    <property type="project" value="UniProtKB-KW"/>
</dbReference>
<dbReference type="FunFam" id="2.60.260.20:FF:000008">
    <property type="entry name" value="Curved DNA-binding protein"/>
    <property type="match status" value="1"/>
</dbReference>
<dbReference type="SUPFAM" id="SSF49493">
    <property type="entry name" value="HSP40/DnaJ peptide-binding domain"/>
    <property type="match status" value="2"/>
</dbReference>
<dbReference type="GO" id="GO:0042026">
    <property type="term" value="P:protein refolding"/>
    <property type="evidence" value="ECO:0007669"/>
    <property type="project" value="TreeGrafter"/>
</dbReference>
<dbReference type="Gene3D" id="1.10.287.110">
    <property type="entry name" value="DnaJ domain"/>
    <property type="match status" value="1"/>
</dbReference>
<dbReference type="PANTHER" id="PTHR43096">
    <property type="entry name" value="DNAJ HOMOLOG 1, MITOCHONDRIAL-RELATED"/>
    <property type="match status" value="1"/>
</dbReference>
<evidence type="ECO:0000313" key="6">
    <source>
        <dbReference type="Proteomes" id="UP000249458"/>
    </source>
</evidence>
<dbReference type="Pfam" id="PF00226">
    <property type="entry name" value="DnaJ"/>
    <property type="match status" value="1"/>
</dbReference>
<evidence type="ECO:0000259" key="4">
    <source>
        <dbReference type="PROSITE" id="PS50076"/>
    </source>
</evidence>
<dbReference type="InterPro" id="IPR002939">
    <property type="entry name" value="DnaJ_C"/>
</dbReference>
<name>A0A364LL94_9GAMM</name>
<accession>A0A364LL94</accession>
<evidence type="ECO:0000313" key="5">
    <source>
        <dbReference type="EMBL" id="RAP37318.1"/>
    </source>
</evidence>
<dbReference type="AlphaFoldDB" id="A0A364LL94"/>
<sequence>MDFKDYYQIMGLDRAASQDEIKQTYRKLARKYHPDVSKEPGAEEKFKELGEAYEVLKDPEKRAKYDKYGQYWKQQSEAQQQYGQDYEPHYQYTGHSDFDPADFEDFLGSIFGRQARREQSGFYDQGQDVHAQLTISLEDSYQGSEKILQLQMPSINKQGELEYQQRSIRVKIPKGIGNQQQIRLKGQGGERVAGKRGDLYIEIHIAPHPLFHLEKRDIHLKVPITPWEAVLGANIEIPTLGGTVNMKIPAYSQTGKKMRLKGRGLPGNPPGDQYITLEIRIPETENSDMNRLFEQMAKSVHFNPREKMGAAHER</sequence>
<evidence type="ECO:0000256" key="1">
    <source>
        <dbReference type="ARBA" id="ARBA00022490"/>
    </source>
</evidence>
<reference evidence="5 6" key="1">
    <citation type="submission" date="2017-02" db="EMBL/GenBank/DDBJ databases">
        <title>Legionella quilivanii strain from human: case report and whole genome sequencing analysis.</title>
        <authorList>
            <person name="Lalancette C."/>
            <person name="Leduc J.-M."/>
            <person name="Levesque S."/>
            <person name="Fournier E."/>
            <person name="Saoud J."/>
            <person name="Faucher S.P."/>
            <person name="Bernard K."/>
            <person name="Martineau C."/>
            <person name="Longtin J."/>
        </authorList>
    </citation>
    <scope>NUCLEOTIDE SEQUENCE [LARGE SCALE GENOMIC DNA]</scope>
    <source>
        <strain evidence="5 6">ID143958</strain>
    </source>
</reference>
<dbReference type="PRINTS" id="PR00625">
    <property type="entry name" value="JDOMAIN"/>
</dbReference>
<dbReference type="Proteomes" id="UP000249458">
    <property type="component" value="Unassembled WGS sequence"/>
</dbReference>
<keyword evidence="2" id="KW-0238">DNA-binding</keyword>
<dbReference type="EMBL" id="MVJN01000003">
    <property type="protein sequence ID" value="RAP37318.1"/>
    <property type="molecule type" value="Genomic_DNA"/>
</dbReference>
<comment type="caution">
    <text evidence="5">The sequence shown here is derived from an EMBL/GenBank/DDBJ whole genome shotgun (WGS) entry which is preliminary data.</text>
</comment>
<keyword evidence="1" id="KW-0963">Cytoplasm</keyword>
<feature type="domain" description="J" evidence="4">
    <location>
        <begin position="5"/>
        <end position="69"/>
    </location>
</feature>
<dbReference type="GO" id="GO:0005737">
    <property type="term" value="C:cytoplasm"/>
    <property type="evidence" value="ECO:0007669"/>
    <property type="project" value="TreeGrafter"/>
</dbReference>
<dbReference type="PANTHER" id="PTHR43096:SF52">
    <property type="entry name" value="DNAJ HOMOLOG 1, MITOCHONDRIAL-RELATED"/>
    <property type="match status" value="1"/>
</dbReference>
<keyword evidence="3" id="KW-0143">Chaperone</keyword>
<protein>
    <submittedName>
        <fullName evidence="5">Cytochrome C biogenesis protein</fullName>
    </submittedName>
</protein>
<dbReference type="Pfam" id="PF01556">
    <property type="entry name" value="DnaJ_C"/>
    <property type="match status" value="1"/>
</dbReference>
<dbReference type="PROSITE" id="PS50076">
    <property type="entry name" value="DNAJ_2"/>
    <property type="match status" value="1"/>
</dbReference>
<dbReference type="SMART" id="SM00271">
    <property type="entry name" value="DnaJ"/>
    <property type="match status" value="1"/>
</dbReference>
<dbReference type="CDD" id="cd10747">
    <property type="entry name" value="DnaJ_C"/>
    <property type="match status" value="1"/>
</dbReference>
<dbReference type="InterPro" id="IPR036869">
    <property type="entry name" value="J_dom_sf"/>
</dbReference>
<dbReference type="FunFam" id="2.60.260.20:FF:000013">
    <property type="entry name" value="DnaJ subfamily B member 11"/>
    <property type="match status" value="1"/>
</dbReference>
<evidence type="ECO:0000256" key="3">
    <source>
        <dbReference type="ARBA" id="ARBA00023186"/>
    </source>
</evidence>